<sequence length="170" mass="19383">MKIFDSTDAFQVSEQCVFMTSKTHDYGDTILNPLHVLTEVAFSGTNPTTRLKILAGQSRIVRPIDTYTAVQGVRWIRMHSGFTNGQGTISTTQYWFRMNTFCLSILVLAYRYQRPIKIHLMRCVSVLEVRPPHYSNVLLKINVLIELWNECLSMLTGSGYPMNVTSVPKC</sequence>
<evidence type="ECO:0000313" key="2">
    <source>
        <dbReference type="Proteomes" id="UP000075901"/>
    </source>
</evidence>
<proteinExistence type="predicted"/>
<protein>
    <submittedName>
        <fullName evidence="1">Uncharacterized protein</fullName>
    </submittedName>
</protein>
<name>A0A182T2W1_9DIPT</name>
<dbReference type="VEuPathDB" id="VectorBase:AMAM018503"/>
<keyword evidence="2" id="KW-1185">Reference proteome</keyword>
<evidence type="ECO:0000313" key="1">
    <source>
        <dbReference type="EnsemblMetazoa" id="AMAM018503-PA"/>
    </source>
</evidence>
<dbReference type="AlphaFoldDB" id="A0A182T2W1"/>
<reference evidence="1" key="2">
    <citation type="submission" date="2020-05" db="UniProtKB">
        <authorList>
            <consortium name="EnsemblMetazoa"/>
        </authorList>
    </citation>
    <scope>IDENTIFICATION</scope>
    <source>
        <strain evidence="1">maculatus3</strain>
    </source>
</reference>
<organism evidence="1 2">
    <name type="scientific">Anopheles maculatus</name>
    <dbReference type="NCBI Taxonomy" id="74869"/>
    <lineage>
        <taxon>Eukaryota</taxon>
        <taxon>Metazoa</taxon>
        <taxon>Ecdysozoa</taxon>
        <taxon>Arthropoda</taxon>
        <taxon>Hexapoda</taxon>
        <taxon>Insecta</taxon>
        <taxon>Pterygota</taxon>
        <taxon>Neoptera</taxon>
        <taxon>Endopterygota</taxon>
        <taxon>Diptera</taxon>
        <taxon>Nematocera</taxon>
        <taxon>Culicoidea</taxon>
        <taxon>Culicidae</taxon>
        <taxon>Anophelinae</taxon>
        <taxon>Anopheles</taxon>
        <taxon>Anopheles maculatus group</taxon>
    </lineage>
</organism>
<reference evidence="2" key="1">
    <citation type="submission" date="2013-09" db="EMBL/GenBank/DDBJ databases">
        <title>The Genome Sequence of Anopheles maculatus species B.</title>
        <authorList>
            <consortium name="The Broad Institute Genomics Platform"/>
            <person name="Neafsey D.E."/>
            <person name="Besansky N."/>
            <person name="Howell P."/>
            <person name="Walton C."/>
            <person name="Young S.K."/>
            <person name="Zeng Q."/>
            <person name="Gargeya S."/>
            <person name="Fitzgerald M."/>
            <person name="Haas B."/>
            <person name="Abouelleil A."/>
            <person name="Allen A.W."/>
            <person name="Alvarado L."/>
            <person name="Arachchi H.M."/>
            <person name="Berlin A.M."/>
            <person name="Chapman S.B."/>
            <person name="Gainer-Dewar J."/>
            <person name="Goldberg J."/>
            <person name="Griggs A."/>
            <person name="Gujja S."/>
            <person name="Hansen M."/>
            <person name="Howarth C."/>
            <person name="Imamovic A."/>
            <person name="Ireland A."/>
            <person name="Larimer J."/>
            <person name="McCowan C."/>
            <person name="Murphy C."/>
            <person name="Pearson M."/>
            <person name="Poon T.W."/>
            <person name="Priest M."/>
            <person name="Roberts A."/>
            <person name="Saif S."/>
            <person name="Shea T."/>
            <person name="Sisk P."/>
            <person name="Sykes S."/>
            <person name="Wortman J."/>
            <person name="Nusbaum C."/>
            <person name="Birren B."/>
        </authorList>
    </citation>
    <scope>NUCLEOTIDE SEQUENCE [LARGE SCALE GENOMIC DNA]</scope>
    <source>
        <strain evidence="2">maculatus3</strain>
    </source>
</reference>
<dbReference type="Proteomes" id="UP000075901">
    <property type="component" value="Unassembled WGS sequence"/>
</dbReference>
<dbReference type="EnsemblMetazoa" id="AMAM018503-RA">
    <property type="protein sequence ID" value="AMAM018503-PA"/>
    <property type="gene ID" value="AMAM018503"/>
</dbReference>
<accession>A0A182T2W1</accession>